<proteinExistence type="predicted"/>
<accession>A0A2X2WE30</accession>
<feature type="domain" description="Phosphoribulokinase/uridine kinase" evidence="1">
    <location>
        <begin position="291"/>
        <end position="485"/>
    </location>
</feature>
<dbReference type="GO" id="GO:0004849">
    <property type="term" value="F:uridine kinase activity"/>
    <property type="evidence" value="ECO:0007669"/>
    <property type="project" value="UniProtKB-EC"/>
</dbReference>
<evidence type="ECO:0000259" key="1">
    <source>
        <dbReference type="Pfam" id="PF00485"/>
    </source>
</evidence>
<evidence type="ECO:0000313" key="3">
    <source>
        <dbReference type="Proteomes" id="UP000250223"/>
    </source>
</evidence>
<dbReference type="Pfam" id="PF00485">
    <property type="entry name" value="PRK"/>
    <property type="match status" value="1"/>
</dbReference>
<dbReference type="SUPFAM" id="SSF55186">
    <property type="entry name" value="ThrRS/AlaRS common domain"/>
    <property type="match status" value="1"/>
</dbReference>
<dbReference type="Gene3D" id="3.40.50.300">
    <property type="entry name" value="P-loop containing nucleotide triphosphate hydrolases"/>
    <property type="match status" value="1"/>
</dbReference>
<dbReference type="GO" id="GO:0005524">
    <property type="term" value="F:ATP binding"/>
    <property type="evidence" value="ECO:0007669"/>
    <property type="project" value="InterPro"/>
</dbReference>
<dbReference type="PANTHER" id="PTHR10285">
    <property type="entry name" value="URIDINE KINASE"/>
    <property type="match status" value="1"/>
</dbReference>
<dbReference type="AlphaFoldDB" id="A0A2X2WE30"/>
<organism evidence="2 3">
    <name type="scientific">Clostridium cochlearium</name>
    <dbReference type="NCBI Taxonomy" id="1494"/>
    <lineage>
        <taxon>Bacteria</taxon>
        <taxon>Bacillati</taxon>
        <taxon>Bacillota</taxon>
        <taxon>Clostridia</taxon>
        <taxon>Eubacteriales</taxon>
        <taxon>Clostridiaceae</taxon>
        <taxon>Clostridium</taxon>
    </lineage>
</organism>
<dbReference type="Proteomes" id="UP000250223">
    <property type="component" value="Unassembled WGS sequence"/>
</dbReference>
<dbReference type="CDD" id="cd02028">
    <property type="entry name" value="UMPK_like"/>
    <property type="match status" value="1"/>
</dbReference>
<gene>
    <name evidence="2" type="primary">udk_2</name>
    <name evidence="2" type="ORF">NCTC13028_01180</name>
</gene>
<dbReference type="Gene3D" id="3.30.980.10">
    <property type="entry name" value="Threonyl-trna Synthetase, Chain A, domain 2"/>
    <property type="match status" value="1"/>
</dbReference>
<dbReference type="InterPro" id="IPR006083">
    <property type="entry name" value="PRK/URK"/>
</dbReference>
<dbReference type="SUPFAM" id="SSF52540">
    <property type="entry name" value="P-loop containing nucleoside triphosphate hydrolases"/>
    <property type="match status" value="1"/>
</dbReference>
<dbReference type="InterPro" id="IPR027417">
    <property type="entry name" value="P-loop_NTPase"/>
</dbReference>
<evidence type="ECO:0000313" key="2">
    <source>
        <dbReference type="EMBL" id="SQB34285.1"/>
    </source>
</evidence>
<dbReference type="FunFam" id="3.40.50.300:FF:001230">
    <property type="entry name" value="Phosphoribulokinase/uridine kinase family protein"/>
    <property type="match status" value="1"/>
</dbReference>
<name>A0A2X2WE30_CLOCO</name>
<dbReference type="EC" id="2.7.1.48" evidence="2"/>
<dbReference type="InterPro" id="IPR018163">
    <property type="entry name" value="Thr/Ala-tRNA-synth_IIc_edit"/>
</dbReference>
<dbReference type="EMBL" id="UAWC01000007">
    <property type="protein sequence ID" value="SQB34285.1"/>
    <property type="molecule type" value="Genomic_DNA"/>
</dbReference>
<sequence length="552" mass="63839">MEKLKINLNGKKEILIEKGKTLGDILCQHPIENEWPIVLGHMNGKIYELNSKISEEGTLELIDLSSDAGNRAYIRTLQFILIKATLEEFPGANISIQHSLSKGLYCEIKNGNFLKEKDLEKIKKRMKKIIDENIPIKEEYFTKEETMKMLKRLNMEDRIKLLSHLNLEKIKLYELDGVYEYFYGPMAESTGIIKEFDLMYYEPGFILRYPTKEKPNKLPEFEEHKKLANIFRETERWGDILEVADVGSLNNKVDTGEIIDIIRVAEALHEKKAANIADMITDRKNVKLVLIAGPSSSGKTTFARRLGIQLRVNGLIPIPIGLDDYFVEREKTPKDENGEYDFESIYAVDLELFNEHLTRILKGEEVHIPKYNFVTGKREWNGTKVKLPSNGILIVEGIHGLNDLLTSSIADENKFKIYISALTQLNLDNHNRIATTDVRMIRRIVRDNMSRGYSAEETLKMWPSIRRGEEKNIFVFQENADVMFNSTLVYELCILKKFAIKELEKIQPSSPVYLEAYRLKSILNFFKEVDTSHIPENSILREFIGGSWFYDH</sequence>
<keyword evidence="2" id="KW-0808">Transferase</keyword>
<dbReference type="RefSeq" id="WP_096636246.1">
    <property type="nucleotide sequence ID" value="NZ_JAAZKZ010000224.1"/>
</dbReference>
<keyword evidence="2" id="KW-0418">Kinase</keyword>
<protein>
    <submittedName>
        <fullName evidence="2">Uridine kinase</fullName>
        <ecNumber evidence="2">2.7.1.48</ecNumber>
    </submittedName>
</protein>
<reference evidence="2 3" key="1">
    <citation type="submission" date="2018-06" db="EMBL/GenBank/DDBJ databases">
        <authorList>
            <consortium name="Pathogen Informatics"/>
            <person name="Doyle S."/>
        </authorList>
    </citation>
    <scope>NUCLEOTIDE SEQUENCE [LARGE SCALE GENOMIC DNA]</scope>
    <source>
        <strain evidence="2 3">NCTC13028</strain>
    </source>
</reference>